<evidence type="ECO:0000313" key="2">
    <source>
        <dbReference type="EMBL" id="PPQ64104.1"/>
    </source>
</evidence>
<dbReference type="EMBL" id="NHTK01006096">
    <property type="protein sequence ID" value="PPQ64104.1"/>
    <property type="molecule type" value="Genomic_DNA"/>
</dbReference>
<proteinExistence type="predicted"/>
<protein>
    <recommendedName>
        <fullName evidence="4">Mitotic checkpoint regulator, MAD2B-interacting-domain-containing protein</fullName>
    </recommendedName>
</protein>
<reference evidence="2 3" key="1">
    <citation type="journal article" date="2018" name="Evol. Lett.">
        <title>Horizontal gene cluster transfer increased hallucinogenic mushroom diversity.</title>
        <authorList>
            <person name="Reynolds H.T."/>
            <person name="Vijayakumar V."/>
            <person name="Gluck-Thaler E."/>
            <person name="Korotkin H.B."/>
            <person name="Matheny P.B."/>
            <person name="Slot J.C."/>
        </authorList>
    </citation>
    <scope>NUCLEOTIDE SEQUENCE [LARGE SCALE GENOMIC DNA]</scope>
    <source>
        <strain evidence="2 3">2629</strain>
    </source>
</reference>
<evidence type="ECO:0008006" key="4">
    <source>
        <dbReference type="Google" id="ProtNLM"/>
    </source>
</evidence>
<evidence type="ECO:0000313" key="3">
    <source>
        <dbReference type="Proteomes" id="UP000284842"/>
    </source>
</evidence>
<dbReference type="OrthoDB" id="2555634at2759"/>
<gene>
    <name evidence="2" type="ORF">CVT24_008921</name>
</gene>
<dbReference type="InterPro" id="IPR018800">
    <property type="entry name" value="PRCC"/>
</dbReference>
<dbReference type="Pfam" id="PF10253">
    <property type="entry name" value="PRCC"/>
    <property type="match status" value="1"/>
</dbReference>
<feature type="region of interest" description="Disordered" evidence="1">
    <location>
        <begin position="1"/>
        <end position="235"/>
    </location>
</feature>
<dbReference type="InParanoid" id="A0A409VB00"/>
<dbReference type="AlphaFoldDB" id="A0A409VB00"/>
<name>A0A409VB00_9AGAR</name>
<dbReference type="GO" id="GO:0005634">
    <property type="term" value="C:nucleus"/>
    <property type="evidence" value="ECO:0007669"/>
    <property type="project" value="TreeGrafter"/>
</dbReference>
<accession>A0A409VB00</accession>
<feature type="region of interest" description="Disordered" evidence="1">
    <location>
        <begin position="300"/>
        <end position="330"/>
    </location>
</feature>
<keyword evidence="3" id="KW-1185">Reference proteome</keyword>
<organism evidence="2 3">
    <name type="scientific">Panaeolus cyanescens</name>
    <dbReference type="NCBI Taxonomy" id="181874"/>
    <lineage>
        <taxon>Eukaryota</taxon>
        <taxon>Fungi</taxon>
        <taxon>Dikarya</taxon>
        <taxon>Basidiomycota</taxon>
        <taxon>Agaricomycotina</taxon>
        <taxon>Agaricomycetes</taxon>
        <taxon>Agaricomycetidae</taxon>
        <taxon>Agaricales</taxon>
        <taxon>Agaricineae</taxon>
        <taxon>Galeropsidaceae</taxon>
        <taxon>Panaeolus</taxon>
    </lineage>
</organism>
<dbReference type="STRING" id="181874.A0A409VB00"/>
<feature type="compositionally biased region" description="Low complexity" evidence="1">
    <location>
        <begin position="162"/>
        <end position="221"/>
    </location>
</feature>
<feature type="compositionally biased region" description="Pro residues" evidence="1">
    <location>
        <begin position="222"/>
        <end position="232"/>
    </location>
</feature>
<feature type="compositionally biased region" description="Basic and acidic residues" evidence="1">
    <location>
        <begin position="300"/>
        <end position="309"/>
    </location>
</feature>
<evidence type="ECO:0000256" key="1">
    <source>
        <dbReference type="SAM" id="MobiDB-lite"/>
    </source>
</evidence>
<sequence>MLGIEDYGSDSDNEVTKPAASKPSVKPKTKKIAIALPSLPKSADKEDAEDEGPQDERPAKRMKTGAGASSLLSMLPKPKQSSSFALPPPKSQSYSQPKSLGGGGIGEASEMAPVTPQDPLHPPADDDEENTKPSAPAATMFMPTSLGKGKKNISLEEGPSRLPAKPATKPALPAVDFFSLESTSSSSKPTLSTTTSSSTSLPNSTPSISLSVPSAAPDLPTFEPPEPTPTDPYPGYYQLPSGQWAAHDVEYYNKFLVKWQKEYDAHVRSLEKGTVKGFEGLHDSIEEVNALKEMEKARKEIQEREEKKAVTTAKGEPAKPRMNINASKLSGIARSRHQLSTLLKEAYENREALEERIAQGKRNRKEAGNKYGF</sequence>
<dbReference type="PANTHER" id="PTHR13621:SF2">
    <property type="entry name" value="PROLINE-RICH PROTEIN PRCC"/>
    <property type="match status" value="1"/>
</dbReference>
<dbReference type="PANTHER" id="PTHR13621">
    <property type="entry name" value="PROLINE-RICH PROTEIN PRCC"/>
    <property type="match status" value="1"/>
</dbReference>
<dbReference type="Proteomes" id="UP000284842">
    <property type="component" value="Unassembled WGS sequence"/>
</dbReference>
<comment type="caution">
    <text evidence="2">The sequence shown here is derived from an EMBL/GenBank/DDBJ whole genome shotgun (WGS) entry which is preliminary data.</text>
</comment>